<reference evidence="2 3" key="1">
    <citation type="submission" date="2024-02" db="EMBL/GenBank/DDBJ databases">
        <title>High-quality chromosome-scale genome assembly of Pensacola bahiagrass (Paspalum notatum Flugge var. saurae).</title>
        <authorList>
            <person name="Vega J.M."/>
            <person name="Podio M."/>
            <person name="Orjuela J."/>
            <person name="Siena L.A."/>
            <person name="Pessino S.C."/>
            <person name="Combes M.C."/>
            <person name="Mariac C."/>
            <person name="Albertini E."/>
            <person name="Pupilli F."/>
            <person name="Ortiz J.P.A."/>
            <person name="Leblanc O."/>
        </authorList>
    </citation>
    <scope>NUCLEOTIDE SEQUENCE [LARGE SCALE GENOMIC DNA]</scope>
    <source>
        <strain evidence="2">R1</strain>
        <tissue evidence="2">Leaf</tissue>
    </source>
</reference>
<keyword evidence="3" id="KW-1185">Reference proteome</keyword>
<dbReference type="Pfam" id="PF14291">
    <property type="entry name" value="DUF4371"/>
    <property type="match status" value="1"/>
</dbReference>
<accession>A0AAQ3UH88</accession>
<organism evidence="2 3">
    <name type="scientific">Paspalum notatum var. saurae</name>
    <dbReference type="NCBI Taxonomy" id="547442"/>
    <lineage>
        <taxon>Eukaryota</taxon>
        <taxon>Viridiplantae</taxon>
        <taxon>Streptophyta</taxon>
        <taxon>Embryophyta</taxon>
        <taxon>Tracheophyta</taxon>
        <taxon>Spermatophyta</taxon>
        <taxon>Magnoliopsida</taxon>
        <taxon>Liliopsida</taxon>
        <taxon>Poales</taxon>
        <taxon>Poaceae</taxon>
        <taxon>PACMAD clade</taxon>
        <taxon>Panicoideae</taxon>
        <taxon>Andropogonodae</taxon>
        <taxon>Paspaleae</taxon>
        <taxon>Paspalinae</taxon>
        <taxon>Paspalum</taxon>
    </lineage>
</organism>
<dbReference type="PANTHER" id="PTHR45749:SF34">
    <property type="entry name" value="ZINC FINGER MYM-TYPE PROTEIN 1-LIKE"/>
    <property type="match status" value="1"/>
</dbReference>
<evidence type="ECO:0000259" key="1">
    <source>
        <dbReference type="Pfam" id="PF14291"/>
    </source>
</evidence>
<evidence type="ECO:0000313" key="3">
    <source>
        <dbReference type="Proteomes" id="UP001341281"/>
    </source>
</evidence>
<dbReference type="AlphaFoldDB" id="A0AAQ3UH88"/>
<dbReference type="Proteomes" id="UP001341281">
    <property type="component" value="Chromosome 08"/>
</dbReference>
<proteinExistence type="predicted"/>
<feature type="domain" description="DUF4371" evidence="1">
    <location>
        <begin position="3"/>
        <end position="126"/>
    </location>
</feature>
<name>A0AAQ3UH88_PASNO</name>
<dbReference type="PANTHER" id="PTHR45749">
    <property type="match status" value="1"/>
</dbReference>
<evidence type="ECO:0000313" key="2">
    <source>
        <dbReference type="EMBL" id="WVZ90140.1"/>
    </source>
</evidence>
<gene>
    <name evidence="2" type="ORF">U9M48_036470</name>
</gene>
<sequence length="127" mass="14311">MVRFILLQALAFCGHDESHTSSNKGNFLELADWLKMRDEGAKNILDNASRNNFLTSPYLQKDMCEACAKQTTKAILDEIGDKKFSILVDESHDSSIKEQMASVLRYVNSKGHVIERFLGVENVLDTT</sequence>
<dbReference type="EMBL" id="CP144752">
    <property type="protein sequence ID" value="WVZ90140.1"/>
    <property type="molecule type" value="Genomic_DNA"/>
</dbReference>
<dbReference type="InterPro" id="IPR025398">
    <property type="entry name" value="DUF4371"/>
</dbReference>
<protein>
    <recommendedName>
        <fullName evidence="1">DUF4371 domain-containing protein</fullName>
    </recommendedName>
</protein>